<feature type="active site" description="GMP-histidine intermediate" evidence="18">
    <location>
        <position position="51"/>
    </location>
</feature>
<evidence type="ECO:0000256" key="11">
    <source>
        <dbReference type="ARBA" id="ARBA00022679"/>
    </source>
</evidence>
<dbReference type="SUPFAM" id="SSF52540">
    <property type="entry name" value="P-loop containing nucleoside triphosphate hydrolases"/>
    <property type="match status" value="1"/>
</dbReference>
<evidence type="ECO:0000256" key="17">
    <source>
        <dbReference type="ARBA" id="ARBA00030571"/>
    </source>
</evidence>
<evidence type="ECO:0000256" key="10">
    <source>
        <dbReference type="ARBA" id="ARBA00022573"/>
    </source>
</evidence>
<evidence type="ECO:0000313" key="20">
    <source>
        <dbReference type="EMBL" id="WEG72722.1"/>
    </source>
</evidence>
<keyword evidence="12 19" id="KW-0547">Nucleotide-binding</keyword>
<feature type="binding site" evidence="19">
    <location>
        <begin position="9"/>
        <end position="16"/>
    </location>
    <ligand>
        <name>GTP</name>
        <dbReference type="ChEBI" id="CHEBI:37565"/>
    </ligand>
</feature>
<name>A0AAF0I8N9_9ENTE</name>
<dbReference type="PIRSF" id="PIRSF006135">
    <property type="entry name" value="CobU"/>
    <property type="match status" value="1"/>
</dbReference>
<feature type="binding site" evidence="19">
    <location>
        <begin position="52"/>
        <end position="55"/>
    </location>
    <ligand>
        <name>GTP</name>
        <dbReference type="ChEBI" id="CHEBI:37565"/>
    </ligand>
</feature>
<evidence type="ECO:0000256" key="6">
    <source>
        <dbReference type="ARBA" id="ARBA00005159"/>
    </source>
</evidence>
<dbReference type="Proteomes" id="UP001179647">
    <property type="component" value="Chromosome"/>
</dbReference>
<dbReference type="KEGG" id="vie:OL234_06955"/>
<dbReference type="EMBL" id="CP110232">
    <property type="protein sequence ID" value="WEG72722.1"/>
    <property type="molecule type" value="Genomic_DNA"/>
</dbReference>
<keyword evidence="21" id="KW-1185">Reference proteome</keyword>
<dbReference type="PANTHER" id="PTHR34848:SF1">
    <property type="entry name" value="BIFUNCTIONAL ADENOSYLCOBALAMIN BIOSYNTHESIS PROTEIN COBU"/>
    <property type="match status" value="1"/>
</dbReference>
<feature type="binding site" evidence="19">
    <location>
        <begin position="33"/>
        <end position="35"/>
    </location>
    <ligand>
        <name>GTP</name>
        <dbReference type="ChEBI" id="CHEBI:37565"/>
    </ligand>
</feature>
<protein>
    <recommendedName>
        <fullName evidence="16">Adenosylcobinamide kinase</fullName>
        <ecNumber evidence="8">2.7.1.156</ecNumber>
        <ecNumber evidence="9">2.7.7.62</ecNumber>
    </recommendedName>
    <alternativeName>
        <fullName evidence="17">Adenosylcobinamide-phosphate guanylyltransferase</fullName>
    </alternativeName>
</protein>
<evidence type="ECO:0000256" key="14">
    <source>
        <dbReference type="ARBA" id="ARBA00022840"/>
    </source>
</evidence>
<keyword evidence="15 19" id="KW-0342">GTP-binding</keyword>
<comment type="catalytic activity">
    <reaction evidence="1">
        <text>adenosylcob(III)inamide + ATP = adenosylcob(III)inamide phosphate + ADP + H(+)</text>
        <dbReference type="Rhea" id="RHEA:15769"/>
        <dbReference type="ChEBI" id="CHEBI:2480"/>
        <dbReference type="ChEBI" id="CHEBI:15378"/>
        <dbReference type="ChEBI" id="CHEBI:30616"/>
        <dbReference type="ChEBI" id="CHEBI:58502"/>
        <dbReference type="ChEBI" id="CHEBI:456216"/>
        <dbReference type="EC" id="2.7.1.156"/>
    </reaction>
</comment>
<sequence length="199" mass="23143">MGQLTVVTGGARSGKSRYAESQLIEKELVYYIATGISDPNDQEMQDRIHHHRLQRPSQWQTHEGYLNLPTFFKEHQKETCSYLFDCATLFTTNYFFYLLGKTFDLSPTEYDEFIEKMSMTDVNKLEKEIMVEWKKIIAELKNSRAENCFIVTNEIGLGLVPMNKFGRLFRDILGRVNQYLAKEADAVYFVISGLPQKIK</sequence>
<dbReference type="Pfam" id="PF02283">
    <property type="entry name" value="CobU"/>
    <property type="match status" value="1"/>
</dbReference>
<dbReference type="GO" id="GO:0008820">
    <property type="term" value="F:cobinamide phosphate guanylyltransferase activity"/>
    <property type="evidence" value="ECO:0007669"/>
    <property type="project" value="UniProtKB-EC"/>
</dbReference>
<dbReference type="NCBIfam" id="NF004469">
    <property type="entry name" value="PRK05800.1"/>
    <property type="match status" value="1"/>
</dbReference>
<evidence type="ECO:0000256" key="19">
    <source>
        <dbReference type="PIRSR" id="PIRSR006135-2"/>
    </source>
</evidence>
<dbReference type="InterPro" id="IPR003203">
    <property type="entry name" value="CobU/CobP"/>
</dbReference>
<evidence type="ECO:0000256" key="4">
    <source>
        <dbReference type="ARBA" id="ARBA00003889"/>
    </source>
</evidence>
<evidence type="ECO:0000256" key="16">
    <source>
        <dbReference type="ARBA" id="ARBA00029570"/>
    </source>
</evidence>
<keyword evidence="13 20" id="KW-0418">Kinase</keyword>
<comment type="catalytic activity">
    <reaction evidence="2">
        <text>adenosylcob(III)inamide phosphate + GTP + H(+) = adenosylcob(III)inamide-GDP + diphosphate</text>
        <dbReference type="Rhea" id="RHEA:22712"/>
        <dbReference type="ChEBI" id="CHEBI:15378"/>
        <dbReference type="ChEBI" id="CHEBI:33019"/>
        <dbReference type="ChEBI" id="CHEBI:37565"/>
        <dbReference type="ChEBI" id="CHEBI:58502"/>
        <dbReference type="ChEBI" id="CHEBI:60487"/>
        <dbReference type="EC" id="2.7.7.62"/>
    </reaction>
</comment>
<dbReference type="EC" id="2.7.7.62" evidence="9"/>
<feature type="binding site" evidence="19">
    <location>
        <position position="85"/>
    </location>
    <ligand>
        <name>GTP</name>
        <dbReference type="ChEBI" id="CHEBI:37565"/>
    </ligand>
</feature>
<organism evidence="20 21">
    <name type="scientific">Vagococcus intermedius</name>
    <dbReference type="NCBI Taxonomy" id="2991418"/>
    <lineage>
        <taxon>Bacteria</taxon>
        <taxon>Bacillati</taxon>
        <taxon>Bacillota</taxon>
        <taxon>Bacilli</taxon>
        <taxon>Lactobacillales</taxon>
        <taxon>Enterococcaceae</taxon>
        <taxon>Vagococcus</taxon>
    </lineage>
</organism>
<evidence type="ECO:0000256" key="9">
    <source>
        <dbReference type="ARBA" id="ARBA00012523"/>
    </source>
</evidence>
<evidence type="ECO:0000256" key="13">
    <source>
        <dbReference type="ARBA" id="ARBA00022777"/>
    </source>
</evidence>
<dbReference type="AlphaFoldDB" id="A0AAF0I8N9"/>
<dbReference type="PANTHER" id="PTHR34848">
    <property type="match status" value="1"/>
</dbReference>
<evidence type="ECO:0000256" key="18">
    <source>
        <dbReference type="PIRSR" id="PIRSR006135-1"/>
    </source>
</evidence>
<dbReference type="EC" id="2.7.1.156" evidence="8"/>
<keyword evidence="10" id="KW-0169">Cobalamin biosynthesis</keyword>
<comment type="function">
    <text evidence="4">Catalyzes ATP-dependent phosphorylation of adenosylcobinamide and addition of GMP to adenosylcobinamide phosphate.</text>
</comment>
<gene>
    <name evidence="20" type="primary">cobU</name>
    <name evidence="20" type="ORF">OL234_06955</name>
</gene>
<reference evidence="20" key="1">
    <citation type="submission" date="2022-10" db="EMBL/GenBank/DDBJ databases">
        <title>Vagococcus sp. isolated from poultry meat.</title>
        <authorList>
            <person name="Johansson P."/>
            <person name="Bjorkroth J."/>
        </authorList>
    </citation>
    <scope>NUCLEOTIDE SEQUENCE</scope>
    <source>
        <strain evidence="20">STAA11</strain>
    </source>
</reference>
<dbReference type="Gene3D" id="3.40.50.300">
    <property type="entry name" value="P-loop containing nucleotide triphosphate hydrolases"/>
    <property type="match status" value="1"/>
</dbReference>
<proteinExistence type="inferred from homology"/>
<evidence type="ECO:0000256" key="8">
    <source>
        <dbReference type="ARBA" id="ARBA00012016"/>
    </source>
</evidence>
<keyword evidence="14" id="KW-0067">ATP-binding</keyword>
<feature type="binding site" evidence="19">
    <location>
        <position position="63"/>
    </location>
    <ligand>
        <name>GTP</name>
        <dbReference type="ChEBI" id="CHEBI:37565"/>
    </ligand>
</feature>
<comment type="similarity">
    <text evidence="7">Belongs to the CobU/CobP family.</text>
</comment>
<accession>A0AAF0I8N9</accession>
<evidence type="ECO:0000256" key="7">
    <source>
        <dbReference type="ARBA" id="ARBA00007490"/>
    </source>
</evidence>
<evidence type="ECO:0000256" key="12">
    <source>
        <dbReference type="ARBA" id="ARBA00022741"/>
    </source>
</evidence>
<dbReference type="RefSeq" id="WP_275468524.1">
    <property type="nucleotide sequence ID" value="NZ_CP110232.1"/>
</dbReference>
<evidence type="ECO:0000256" key="2">
    <source>
        <dbReference type="ARBA" id="ARBA00000711"/>
    </source>
</evidence>
<dbReference type="GO" id="GO:0005524">
    <property type="term" value="F:ATP binding"/>
    <property type="evidence" value="ECO:0007669"/>
    <property type="project" value="UniProtKB-KW"/>
</dbReference>
<dbReference type="GO" id="GO:0043752">
    <property type="term" value="F:adenosylcobinamide kinase activity"/>
    <property type="evidence" value="ECO:0007669"/>
    <property type="project" value="UniProtKB-EC"/>
</dbReference>
<evidence type="ECO:0000256" key="1">
    <source>
        <dbReference type="ARBA" id="ARBA00000312"/>
    </source>
</evidence>
<comment type="pathway">
    <text evidence="6">Cofactor biosynthesis; adenosylcobalamin biosynthesis; adenosylcobalamin from cob(II)yrinate a,c-diamide: step 5/7.</text>
</comment>
<comment type="catalytic activity">
    <reaction evidence="3">
        <text>adenosylcob(III)inamide + GTP = adenosylcob(III)inamide phosphate + GDP + H(+)</text>
        <dbReference type="Rhea" id="RHEA:15765"/>
        <dbReference type="ChEBI" id="CHEBI:2480"/>
        <dbReference type="ChEBI" id="CHEBI:15378"/>
        <dbReference type="ChEBI" id="CHEBI:37565"/>
        <dbReference type="ChEBI" id="CHEBI:58189"/>
        <dbReference type="ChEBI" id="CHEBI:58502"/>
        <dbReference type="EC" id="2.7.1.156"/>
    </reaction>
</comment>
<dbReference type="CDD" id="cd00544">
    <property type="entry name" value="CobU"/>
    <property type="match status" value="1"/>
</dbReference>
<dbReference type="InterPro" id="IPR027417">
    <property type="entry name" value="P-loop_NTPase"/>
</dbReference>
<dbReference type="GO" id="GO:0005525">
    <property type="term" value="F:GTP binding"/>
    <property type="evidence" value="ECO:0007669"/>
    <property type="project" value="UniProtKB-KW"/>
</dbReference>
<dbReference type="GO" id="GO:0009236">
    <property type="term" value="P:cobalamin biosynthetic process"/>
    <property type="evidence" value="ECO:0007669"/>
    <property type="project" value="UniProtKB-KW"/>
</dbReference>
<comment type="pathway">
    <text evidence="5">Cofactor biosynthesis; adenosylcobalamin biosynthesis; adenosylcobalamin from cob(II)yrinate a,c-diamide: step 6/7.</text>
</comment>
<evidence type="ECO:0000313" key="21">
    <source>
        <dbReference type="Proteomes" id="UP001179647"/>
    </source>
</evidence>
<evidence type="ECO:0000256" key="3">
    <source>
        <dbReference type="ARBA" id="ARBA00001522"/>
    </source>
</evidence>
<keyword evidence="11 20" id="KW-0808">Transferase</keyword>
<evidence type="ECO:0000256" key="15">
    <source>
        <dbReference type="ARBA" id="ARBA00023134"/>
    </source>
</evidence>
<evidence type="ECO:0000256" key="5">
    <source>
        <dbReference type="ARBA" id="ARBA00004692"/>
    </source>
</evidence>
<keyword evidence="20" id="KW-0548">Nucleotidyltransferase</keyword>